<comment type="caution">
    <text evidence="6">The sequence shown here is derived from an EMBL/GenBank/DDBJ whole genome shotgun (WGS) entry which is preliminary data.</text>
</comment>
<dbReference type="RefSeq" id="WP_180153311.1">
    <property type="nucleotide sequence ID" value="NZ_JACCEM010000001.1"/>
</dbReference>
<keyword evidence="2" id="KW-1003">Cell membrane</keyword>
<dbReference type="GO" id="GO:0005886">
    <property type="term" value="C:plasma membrane"/>
    <property type="evidence" value="ECO:0007669"/>
    <property type="project" value="TreeGrafter"/>
</dbReference>
<sequence>MSLLTVSGLVKRYGGLLATDNFSFDVRHGEIHAVIGPNGAGKSTLITQLAGEVRPDAGRILLDGRDITNESVEQRSLRGIARSYQITSIFPEFSALQNVMLAVQAHQGHSFRLWSPVDTQPELTGPAHEALARVGLESRAHVPVSDMAHGEQRQLELAMVLAGKPRLLLLDEPMAGMSQAESLQMTRLLLSIKQDYGIVLVEHDMDAVFKLADRVTVLVYGRAIASGTPAEIRDNPSVRTAYLGDDE</sequence>
<keyword evidence="2" id="KW-0472">Membrane</keyword>
<keyword evidence="1" id="KW-0813">Transport</keyword>
<dbReference type="SUPFAM" id="SSF52540">
    <property type="entry name" value="P-loop containing nucleoside triphosphate hydrolases"/>
    <property type="match status" value="1"/>
</dbReference>
<dbReference type="InterPro" id="IPR027417">
    <property type="entry name" value="P-loop_NTPase"/>
</dbReference>
<dbReference type="PANTHER" id="PTHR45772">
    <property type="entry name" value="CONSERVED COMPONENT OF ABC TRANSPORTER FOR NATURAL AMINO ACIDS-RELATED"/>
    <property type="match status" value="1"/>
</dbReference>
<protein>
    <submittedName>
        <fullName evidence="6">ABC transporter ATP-binding protein</fullName>
    </submittedName>
</protein>
<dbReference type="CDD" id="cd03219">
    <property type="entry name" value="ABC_Mj1267_LivG_branched"/>
    <property type="match status" value="1"/>
</dbReference>
<keyword evidence="3" id="KW-0547">Nucleotide-binding</keyword>
<dbReference type="Proteomes" id="UP000559809">
    <property type="component" value="Unassembled WGS sequence"/>
</dbReference>
<dbReference type="Gene3D" id="3.40.50.300">
    <property type="entry name" value="P-loop containing nucleotide triphosphate hydrolases"/>
    <property type="match status" value="1"/>
</dbReference>
<proteinExistence type="predicted"/>
<dbReference type="Pfam" id="PF00005">
    <property type="entry name" value="ABC_tran"/>
    <property type="match status" value="1"/>
</dbReference>
<dbReference type="PANTHER" id="PTHR45772:SF2">
    <property type="entry name" value="ABC TRANSPORTER ATP-BINDING PROTEIN"/>
    <property type="match status" value="1"/>
</dbReference>
<name>A0A853FTR2_9BURK</name>
<accession>A0A853FTR2</accession>
<evidence type="ECO:0000259" key="5">
    <source>
        <dbReference type="PROSITE" id="PS50893"/>
    </source>
</evidence>
<dbReference type="Pfam" id="PF12399">
    <property type="entry name" value="BCA_ABC_TP_C"/>
    <property type="match status" value="1"/>
</dbReference>
<dbReference type="InterPro" id="IPR051120">
    <property type="entry name" value="ABC_AA/LPS_Transport"/>
</dbReference>
<dbReference type="InterPro" id="IPR003439">
    <property type="entry name" value="ABC_transporter-like_ATP-bd"/>
</dbReference>
<feature type="domain" description="ABC transporter" evidence="5">
    <location>
        <begin position="4"/>
        <end position="245"/>
    </location>
</feature>
<keyword evidence="7" id="KW-1185">Reference proteome</keyword>
<evidence type="ECO:0000256" key="4">
    <source>
        <dbReference type="ARBA" id="ARBA00022840"/>
    </source>
</evidence>
<gene>
    <name evidence="6" type="ORF">H0A72_01975</name>
</gene>
<evidence type="ECO:0000256" key="3">
    <source>
        <dbReference type="ARBA" id="ARBA00022741"/>
    </source>
</evidence>
<dbReference type="GO" id="GO:0005524">
    <property type="term" value="F:ATP binding"/>
    <property type="evidence" value="ECO:0007669"/>
    <property type="project" value="UniProtKB-KW"/>
</dbReference>
<dbReference type="EMBL" id="JACCEM010000001">
    <property type="protein sequence ID" value="NYT48068.1"/>
    <property type="molecule type" value="Genomic_DNA"/>
</dbReference>
<keyword evidence="4 6" id="KW-0067">ATP-binding</keyword>
<evidence type="ECO:0000313" key="6">
    <source>
        <dbReference type="EMBL" id="NYT48068.1"/>
    </source>
</evidence>
<dbReference type="AlphaFoldDB" id="A0A853FTR2"/>
<evidence type="ECO:0000313" key="7">
    <source>
        <dbReference type="Proteomes" id="UP000559809"/>
    </source>
</evidence>
<evidence type="ECO:0000256" key="2">
    <source>
        <dbReference type="ARBA" id="ARBA00022475"/>
    </source>
</evidence>
<evidence type="ECO:0000256" key="1">
    <source>
        <dbReference type="ARBA" id="ARBA00022448"/>
    </source>
</evidence>
<dbReference type="SMART" id="SM00382">
    <property type="entry name" value="AAA"/>
    <property type="match status" value="1"/>
</dbReference>
<dbReference type="GO" id="GO:0016887">
    <property type="term" value="F:ATP hydrolysis activity"/>
    <property type="evidence" value="ECO:0007669"/>
    <property type="project" value="InterPro"/>
</dbReference>
<dbReference type="PROSITE" id="PS50893">
    <property type="entry name" value="ABC_TRANSPORTER_2"/>
    <property type="match status" value="1"/>
</dbReference>
<organism evidence="6 7">
    <name type="scientific">Parapusillimonas granuli</name>
    <dbReference type="NCBI Taxonomy" id="380911"/>
    <lineage>
        <taxon>Bacteria</taxon>
        <taxon>Pseudomonadati</taxon>
        <taxon>Pseudomonadota</taxon>
        <taxon>Betaproteobacteria</taxon>
        <taxon>Burkholderiales</taxon>
        <taxon>Alcaligenaceae</taxon>
        <taxon>Parapusillimonas</taxon>
    </lineage>
</organism>
<dbReference type="InterPro" id="IPR003593">
    <property type="entry name" value="AAA+_ATPase"/>
</dbReference>
<reference evidence="6 7" key="1">
    <citation type="submission" date="2020-07" db="EMBL/GenBank/DDBJ databases">
        <title>Taxonomic revisions and descriptions of new bacterial species based on genomic comparisons in the high-G+C-content subgroup of the family Alcaligenaceae.</title>
        <authorList>
            <person name="Szabo A."/>
            <person name="Felfoldi T."/>
        </authorList>
    </citation>
    <scope>NUCLEOTIDE SEQUENCE [LARGE SCALE GENOMIC DNA]</scope>
    <source>
        <strain evidence="6 7">LMG 24012</strain>
    </source>
</reference>
<dbReference type="InterPro" id="IPR032823">
    <property type="entry name" value="BCA_ABC_TP_C"/>
</dbReference>